<evidence type="ECO:0008006" key="5">
    <source>
        <dbReference type="Google" id="ProtNLM"/>
    </source>
</evidence>
<dbReference type="KEGG" id="ppv:NJ69_08395"/>
<feature type="compositionally biased region" description="Gly residues" evidence="1">
    <location>
        <begin position="88"/>
        <end position="100"/>
    </location>
</feature>
<reference evidence="3 4" key="1">
    <citation type="submission" date="2018-08" db="EMBL/GenBank/DDBJ databases">
        <authorList>
            <person name="Lee Y."/>
            <person name="Kakembo D."/>
        </authorList>
    </citation>
    <scope>NUCLEOTIDE SEQUENCE [LARGE SCALE GENOMIC DNA]</scope>
    <source>
        <strain evidence="3 4">JBCS1880</strain>
    </source>
</reference>
<dbReference type="AlphaFoldDB" id="A0AAI8KB30"/>
<dbReference type="EMBL" id="CP031641">
    <property type="protein sequence ID" value="AXO88615.1"/>
    <property type="molecule type" value="Genomic_DNA"/>
</dbReference>
<sequence>MKRSLTRSCLMAALLCSPLAMAVGTGTTYPDDPHNPGPAPGVDSTLNPIQQPMPRDTDPRVPNAESESPSIKQKDDADLPGMDQTGSEGAGAQGDGGANR</sequence>
<name>A0AAI8KB30_9PSED</name>
<proteinExistence type="predicted"/>
<gene>
    <name evidence="3" type="ORF">DZC75_11645</name>
</gene>
<evidence type="ECO:0000313" key="3">
    <source>
        <dbReference type="EMBL" id="AXO88615.1"/>
    </source>
</evidence>
<feature type="chain" id="PRO_5042537920" description="Lipoprotein" evidence="2">
    <location>
        <begin position="23"/>
        <end position="100"/>
    </location>
</feature>
<evidence type="ECO:0000313" key="4">
    <source>
        <dbReference type="Proteomes" id="UP000258127"/>
    </source>
</evidence>
<evidence type="ECO:0000256" key="2">
    <source>
        <dbReference type="SAM" id="SignalP"/>
    </source>
</evidence>
<keyword evidence="2" id="KW-0732">Signal</keyword>
<dbReference type="RefSeq" id="WP_029613500.1">
    <property type="nucleotide sequence ID" value="NZ_CP009747.1"/>
</dbReference>
<organism evidence="3 4">
    <name type="scientific">Pseudomonas parafulva</name>
    <dbReference type="NCBI Taxonomy" id="157782"/>
    <lineage>
        <taxon>Bacteria</taxon>
        <taxon>Pseudomonadati</taxon>
        <taxon>Pseudomonadota</taxon>
        <taxon>Gammaproteobacteria</taxon>
        <taxon>Pseudomonadales</taxon>
        <taxon>Pseudomonadaceae</taxon>
        <taxon>Pseudomonas</taxon>
    </lineage>
</organism>
<keyword evidence="4" id="KW-1185">Reference proteome</keyword>
<protein>
    <recommendedName>
        <fullName evidence="5">Lipoprotein</fullName>
    </recommendedName>
</protein>
<feature type="region of interest" description="Disordered" evidence="1">
    <location>
        <begin position="23"/>
        <end position="100"/>
    </location>
</feature>
<dbReference type="Proteomes" id="UP000258127">
    <property type="component" value="Chromosome"/>
</dbReference>
<feature type="signal peptide" evidence="2">
    <location>
        <begin position="1"/>
        <end position="22"/>
    </location>
</feature>
<accession>A0AAI8KB30</accession>
<evidence type="ECO:0000256" key="1">
    <source>
        <dbReference type="SAM" id="MobiDB-lite"/>
    </source>
</evidence>